<dbReference type="Gene3D" id="3.30.465.10">
    <property type="match status" value="2"/>
</dbReference>
<evidence type="ECO:0000256" key="1">
    <source>
        <dbReference type="ARBA" id="ARBA00001974"/>
    </source>
</evidence>
<feature type="chain" id="PRO_5040834701" description="FAD-binding PCMH-type domain-containing protein" evidence="6">
    <location>
        <begin position="21"/>
        <end position="584"/>
    </location>
</feature>
<dbReference type="PROSITE" id="PS51387">
    <property type="entry name" value="FAD_PCMH"/>
    <property type="match status" value="1"/>
</dbReference>
<dbReference type="PANTHER" id="PTHR42973:SF39">
    <property type="entry name" value="FAD-BINDING PCMH-TYPE DOMAIN-CONTAINING PROTEIN"/>
    <property type="match status" value="1"/>
</dbReference>
<dbReference type="InterPro" id="IPR036318">
    <property type="entry name" value="FAD-bd_PCMH-like_sf"/>
</dbReference>
<dbReference type="InterPro" id="IPR016166">
    <property type="entry name" value="FAD-bd_PCMH"/>
</dbReference>
<dbReference type="Proteomes" id="UP001149074">
    <property type="component" value="Unassembled WGS sequence"/>
</dbReference>
<dbReference type="OrthoDB" id="9983560at2759"/>
<evidence type="ECO:0000256" key="5">
    <source>
        <dbReference type="ARBA" id="ARBA00023002"/>
    </source>
</evidence>
<sequence>MKVWSFSICVLITGGGLVNATFCRCQPDQPCWPTEANWAALNSSIEGNLVAVKPFAYPCHDTEFNAAKCTIVKDNAYNSSYRSSQPSALQWENWEAWPKEDEQCYIESPMSIPCKQGRVSLYSAKVQTAKHVQKAVEFAARHNIKLVIRNTGHDFLGRSSAPNSLQIFTHNFKNISIIDEFVPTVPSGMSAPGGIKAVTLGAGVQLHEMYSFLASKGVMVVGGSANTVGVAGGYVQGGGHSFLGWLHGMASDNALEFQVVLANGSLIFANPYQNTDIFFALRGGGGGSFGVVVSVTVKAYPNYPVVYATVNYTTSVNGPFWKGSDAFHKHIVYLNDNGGSGYYVMIPITLVPNSQSLSTFVLFLAFVNQTSTDAVGKLLSPLRSDLRKATGYEPSLNVVSFPSLSGLYTTLFRGNDTTGMQARMGSRLVSRSFFESANSTQLTEAVSSLKFRPGDAVIGCIVAGGQVAKNRDIESGLNPAWRDTMVHLMITRLMSPNMTFDEQAAIAANITDQEVPLLESLESGKMGAYLNEADADEPDFQQKFWGTNYPRLRAIKASRDPHDLFIVRKGVGSEDWDSDGLCRV</sequence>
<dbReference type="AlphaFoldDB" id="A0A9W9K6K3"/>
<keyword evidence="4" id="KW-0274">FAD</keyword>
<dbReference type="EMBL" id="JAPQKI010000006">
    <property type="protein sequence ID" value="KAJ5094949.1"/>
    <property type="molecule type" value="Genomic_DNA"/>
</dbReference>
<evidence type="ECO:0000313" key="9">
    <source>
        <dbReference type="Proteomes" id="UP001149074"/>
    </source>
</evidence>
<keyword evidence="3" id="KW-0285">Flavoprotein</keyword>
<evidence type="ECO:0000256" key="4">
    <source>
        <dbReference type="ARBA" id="ARBA00022827"/>
    </source>
</evidence>
<comment type="cofactor">
    <cofactor evidence="1">
        <name>FAD</name>
        <dbReference type="ChEBI" id="CHEBI:57692"/>
    </cofactor>
</comment>
<name>A0A9W9K6K3_9EURO</name>
<dbReference type="SUPFAM" id="SSF56176">
    <property type="entry name" value="FAD-binding/transporter-associated domain-like"/>
    <property type="match status" value="1"/>
</dbReference>
<keyword evidence="6" id="KW-0732">Signal</keyword>
<evidence type="ECO:0000256" key="2">
    <source>
        <dbReference type="ARBA" id="ARBA00005466"/>
    </source>
</evidence>
<comment type="caution">
    <text evidence="8">The sequence shown here is derived from an EMBL/GenBank/DDBJ whole genome shotgun (WGS) entry which is preliminary data.</text>
</comment>
<dbReference type="InterPro" id="IPR016169">
    <property type="entry name" value="FAD-bd_PCMH_sub2"/>
</dbReference>
<dbReference type="RefSeq" id="XP_056473099.1">
    <property type="nucleotide sequence ID" value="XM_056619733.1"/>
</dbReference>
<feature type="signal peptide" evidence="6">
    <location>
        <begin position="1"/>
        <end position="20"/>
    </location>
</feature>
<dbReference type="GO" id="GO:0071949">
    <property type="term" value="F:FAD binding"/>
    <property type="evidence" value="ECO:0007669"/>
    <property type="project" value="InterPro"/>
</dbReference>
<reference evidence="8" key="2">
    <citation type="journal article" date="2023" name="IMA Fungus">
        <title>Comparative genomic study of the Penicillium genus elucidates a diverse pangenome and 15 lateral gene transfer events.</title>
        <authorList>
            <person name="Petersen C."/>
            <person name="Sorensen T."/>
            <person name="Nielsen M.R."/>
            <person name="Sondergaard T.E."/>
            <person name="Sorensen J.L."/>
            <person name="Fitzpatrick D.A."/>
            <person name="Frisvad J.C."/>
            <person name="Nielsen K.L."/>
        </authorList>
    </citation>
    <scope>NUCLEOTIDE SEQUENCE</scope>
    <source>
        <strain evidence="8">IBT 30761</strain>
    </source>
</reference>
<dbReference type="PANTHER" id="PTHR42973">
    <property type="entry name" value="BINDING OXIDOREDUCTASE, PUTATIVE (AFU_ORTHOLOGUE AFUA_1G17690)-RELATED"/>
    <property type="match status" value="1"/>
</dbReference>
<accession>A0A9W9K6K3</accession>
<organism evidence="8 9">
    <name type="scientific">Penicillium argentinense</name>
    <dbReference type="NCBI Taxonomy" id="1131581"/>
    <lineage>
        <taxon>Eukaryota</taxon>
        <taxon>Fungi</taxon>
        <taxon>Dikarya</taxon>
        <taxon>Ascomycota</taxon>
        <taxon>Pezizomycotina</taxon>
        <taxon>Eurotiomycetes</taxon>
        <taxon>Eurotiomycetidae</taxon>
        <taxon>Eurotiales</taxon>
        <taxon>Aspergillaceae</taxon>
        <taxon>Penicillium</taxon>
    </lineage>
</organism>
<evidence type="ECO:0000259" key="7">
    <source>
        <dbReference type="PROSITE" id="PS51387"/>
    </source>
</evidence>
<comment type="similarity">
    <text evidence="2">Belongs to the oxygen-dependent FAD-linked oxidoreductase family.</text>
</comment>
<dbReference type="Pfam" id="PF08031">
    <property type="entry name" value="BBE"/>
    <property type="match status" value="1"/>
</dbReference>
<keyword evidence="5" id="KW-0560">Oxidoreductase</keyword>
<keyword evidence="9" id="KW-1185">Reference proteome</keyword>
<dbReference type="GeneID" id="81358712"/>
<dbReference type="InterPro" id="IPR006094">
    <property type="entry name" value="Oxid_FAD_bind_N"/>
</dbReference>
<proteinExistence type="inferred from homology"/>
<dbReference type="GO" id="GO:0016491">
    <property type="term" value="F:oxidoreductase activity"/>
    <property type="evidence" value="ECO:0007669"/>
    <property type="project" value="UniProtKB-KW"/>
</dbReference>
<reference evidence="8" key="1">
    <citation type="submission" date="2022-11" db="EMBL/GenBank/DDBJ databases">
        <authorList>
            <person name="Petersen C."/>
        </authorList>
    </citation>
    <scope>NUCLEOTIDE SEQUENCE</scope>
    <source>
        <strain evidence="8">IBT 30761</strain>
    </source>
</reference>
<dbReference type="InterPro" id="IPR050416">
    <property type="entry name" value="FAD-linked_Oxidoreductase"/>
</dbReference>
<protein>
    <recommendedName>
        <fullName evidence="7">FAD-binding PCMH-type domain-containing protein</fullName>
    </recommendedName>
</protein>
<dbReference type="InterPro" id="IPR012951">
    <property type="entry name" value="BBE"/>
</dbReference>
<dbReference type="Pfam" id="PF01565">
    <property type="entry name" value="FAD_binding_4"/>
    <property type="match status" value="1"/>
</dbReference>
<gene>
    <name evidence="8" type="ORF">N7532_007240</name>
</gene>
<evidence type="ECO:0000313" key="8">
    <source>
        <dbReference type="EMBL" id="KAJ5094949.1"/>
    </source>
</evidence>
<evidence type="ECO:0000256" key="6">
    <source>
        <dbReference type="SAM" id="SignalP"/>
    </source>
</evidence>
<evidence type="ECO:0000256" key="3">
    <source>
        <dbReference type="ARBA" id="ARBA00022630"/>
    </source>
</evidence>
<feature type="domain" description="FAD-binding PCMH-type" evidence="7">
    <location>
        <begin position="114"/>
        <end position="302"/>
    </location>
</feature>